<comment type="caution">
    <text evidence="1">The sequence shown here is derived from an EMBL/GenBank/DDBJ whole genome shotgun (WGS) entry which is preliminary data.</text>
</comment>
<dbReference type="RefSeq" id="WP_215265137.1">
    <property type="nucleotide sequence ID" value="NZ_JAGEWU010000162.1"/>
</dbReference>
<keyword evidence="1" id="KW-0378">Hydrolase</keyword>
<accession>A0AAI9FHA9</accession>
<feature type="non-terminal residue" evidence="1">
    <location>
        <position position="221"/>
    </location>
</feature>
<reference evidence="1" key="1">
    <citation type="submission" date="2020-02" db="EMBL/GenBank/DDBJ databases">
        <authorList>
            <consortium name="GenomeTrakr network: Whole genome sequencing for foodborne pathogen traceback"/>
        </authorList>
    </citation>
    <scope>NUCLEOTIDE SEQUENCE</scope>
    <source>
        <strain evidence="1">CFSAN046653</strain>
    </source>
</reference>
<gene>
    <name evidence="1" type="ORF">BCB93_005508</name>
</gene>
<dbReference type="Proteomes" id="UP000775646">
    <property type="component" value="Unassembled WGS sequence"/>
</dbReference>
<dbReference type="AlphaFoldDB" id="A0AAI9FHA9"/>
<evidence type="ECO:0000313" key="1">
    <source>
        <dbReference type="EMBL" id="EFI6955692.1"/>
    </source>
</evidence>
<feature type="non-terminal residue" evidence="1">
    <location>
        <position position="1"/>
    </location>
</feature>
<keyword evidence="1" id="KW-0645">Protease</keyword>
<proteinExistence type="predicted"/>
<sequence length="221" mass="23841">GAEYKYITTSDRKETIALATYGEIFSITRQAIINDDLNMLVDVPMKMGRAAKATIGDLVYKVLTDNPKLSDGKALFHTDHKNIATGGISVSGLDAARQMMRLQKEGDRALNIRPAFMLVPVSLETVANQTIKSASVKGADANAGVINPIQNFAEVIAEARLDAADPKTWYLAAAQGTDTIEVAWLDGVDTPYIDQQEGFTTDGIATKIRIDAGVAPLDWRG</sequence>
<evidence type="ECO:0000313" key="2">
    <source>
        <dbReference type="Proteomes" id="UP000775646"/>
    </source>
</evidence>
<dbReference type="Pfam" id="PF25209">
    <property type="entry name" value="Phage_capsid_4"/>
    <property type="match status" value="1"/>
</dbReference>
<protein>
    <submittedName>
        <fullName evidence="1">Clp protease ClpP</fullName>
    </submittedName>
</protein>
<dbReference type="EMBL" id="AASZRA010000173">
    <property type="protein sequence ID" value="EFI6955692.1"/>
    <property type="molecule type" value="Genomic_DNA"/>
</dbReference>
<organism evidence="1 2">
    <name type="scientific">Escherichia coli</name>
    <dbReference type="NCBI Taxonomy" id="562"/>
    <lineage>
        <taxon>Bacteria</taxon>
        <taxon>Pseudomonadati</taxon>
        <taxon>Pseudomonadota</taxon>
        <taxon>Gammaproteobacteria</taxon>
        <taxon>Enterobacterales</taxon>
        <taxon>Enterobacteriaceae</taxon>
        <taxon>Escherichia</taxon>
    </lineage>
</organism>
<dbReference type="GO" id="GO:0006508">
    <property type="term" value="P:proteolysis"/>
    <property type="evidence" value="ECO:0007669"/>
    <property type="project" value="UniProtKB-KW"/>
</dbReference>
<dbReference type="GO" id="GO:0008233">
    <property type="term" value="F:peptidase activity"/>
    <property type="evidence" value="ECO:0007669"/>
    <property type="project" value="UniProtKB-KW"/>
</dbReference>
<name>A0AAI9FHA9_ECOLX</name>